<reference evidence="1" key="1">
    <citation type="journal article" date="2013" name="J. Plant Res.">
        <title>Effect of fungi and light on seed germination of three Opuntia species from semiarid lands of central Mexico.</title>
        <authorList>
            <person name="Delgado-Sanchez P."/>
            <person name="Jimenez-Bremont J.F."/>
            <person name="Guerrero-Gonzalez Mde L."/>
            <person name="Flores J."/>
        </authorList>
    </citation>
    <scope>NUCLEOTIDE SEQUENCE</scope>
    <source>
        <tissue evidence="1">Cladode</tissue>
    </source>
</reference>
<name>A0A7C9CY58_OPUST</name>
<sequence length="118" mass="12986">MILHRKMCELILKEAVVLGMEALQKGRLPQQVGQALRVSAIPVMADQADCYHRVGGFPQLRGSFLGLNQNHRLLLVGHPLPQGLAEMMPFGALSSCPLLQGRESNRALAAEEEEFIDL</sequence>
<organism evidence="1">
    <name type="scientific">Opuntia streptacantha</name>
    <name type="common">Prickly pear cactus</name>
    <name type="synonym">Opuntia cardona</name>
    <dbReference type="NCBI Taxonomy" id="393608"/>
    <lineage>
        <taxon>Eukaryota</taxon>
        <taxon>Viridiplantae</taxon>
        <taxon>Streptophyta</taxon>
        <taxon>Embryophyta</taxon>
        <taxon>Tracheophyta</taxon>
        <taxon>Spermatophyta</taxon>
        <taxon>Magnoliopsida</taxon>
        <taxon>eudicotyledons</taxon>
        <taxon>Gunneridae</taxon>
        <taxon>Pentapetalae</taxon>
        <taxon>Caryophyllales</taxon>
        <taxon>Cactineae</taxon>
        <taxon>Cactaceae</taxon>
        <taxon>Opuntioideae</taxon>
        <taxon>Opuntia</taxon>
    </lineage>
</organism>
<proteinExistence type="predicted"/>
<reference evidence="1" key="2">
    <citation type="submission" date="2020-07" db="EMBL/GenBank/DDBJ databases">
        <authorList>
            <person name="Vera ALvarez R."/>
            <person name="Arias-Moreno D.M."/>
            <person name="Jimenez-Jacinto V."/>
            <person name="Jimenez-Bremont J.F."/>
            <person name="Swaminathan K."/>
            <person name="Moose S.P."/>
            <person name="Guerrero-Gonzalez M.L."/>
            <person name="Marino-Ramirez L."/>
            <person name="Landsman D."/>
            <person name="Rodriguez-Kessler M."/>
            <person name="Delgado-Sanchez P."/>
        </authorList>
    </citation>
    <scope>NUCLEOTIDE SEQUENCE</scope>
    <source>
        <tissue evidence="1">Cladode</tissue>
    </source>
</reference>
<protein>
    <submittedName>
        <fullName evidence="1">Uncharacterized protein</fullName>
    </submittedName>
</protein>
<accession>A0A7C9CY58</accession>
<dbReference type="EMBL" id="GISG01066416">
    <property type="protein sequence ID" value="MBA4628542.1"/>
    <property type="molecule type" value="Transcribed_RNA"/>
</dbReference>
<evidence type="ECO:0000313" key="1">
    <source>
        <dbReference type="EMBL" id="MBA4628542.1"/>
    </source>
</evidence>
<dbReference type="AlphaFoldDB" id="A0A7C9CY58"/>